<keyword evidence="2 4" id="KW-0863">Zinc-finger</keyword>
<dbReference type="EMBL" id="JACAZE010000009">
    <property type="protein sequence ID" value="KAF7306000.1"/>
    <property type="molecule type" value="Genomic_DNA"/>
</dbReference>
<keyword evidence="3" id="KW-0862">Zinc</keyword>
<dbReference type="Gene3D" id="6.10.140.2220">
    <property type="match status" value="1"/>
</dbReference>
<dbReference type="InterPro" id="IPR002893">
    <property type="entry name" value="Znf_MYND"/>
</dbReference>
<name>A0A8H6SVR0_MYCCL</name>
<dbReference type="Proteomes" id="UP000613580">
    <property type="component" value="Unassembled WGS sequence"/>
</dbReference>
<feature type="domain" description="MYND-type" evidence="5">
    <location>
        <begin position="10"/>
        <end position="46"/>
    </location>
</feature>
<gene>
    <name evidence="6" type="ORF">HMN09_00754500</name>
</gene>
<evidence type="ECO:0000256" key="2">
    <source>
        <dbReference type="ARBA" id="ARBA00022771"/>
    </source>
</evidence>
<keyword evidence="7" id="KW-1185">Reference proteome</keyword>
<evidence type="ECO:0000313" key="6">
    <source>
        <dbReference type="EMBL" id="KAF7306000.1"/>
    </source>
</evidence>
<evidence type="ECO:0000313" key="7">
    <source>
        <dbReference type="Proteomes" id="UP000613580"/>
    </source>
</evidence>
<dbReference type="PROSITE" id="PS01360">
    <property type="entry name" value="ZF_MYND_1"/>
    <property type="match status" value="1"/>
</dbReference>
<protein>
    <recommendedName>
        <fullName evidence="5">MYND-type domain-containing protein</fullName>
    </recommendedName>
</protein>
<dbReference type="AlphaFoldDB" id="A0A8H6SVR0"/>
<dbReference type="SUPFAM" id="SSF144232">
    <property type="entry name" value="HIT/MYND zinc finger-like"/>
    <property type="match status" value="1"/>
</dbReference>
<reference evidence="6" key="1">
    <citation type="submission" date="2020-05" db="EMBL/GenBank/DDBJ databases">
        <title>Mycena genomes resolve the evolution of fungal bioluminescence.</title>
        <authorList>
            <person name="Tsai I.J."/>
        </authorList>
    </citation>
    <scope>NUCLEOTIDE SEQUENCE</scope>
    <source>
        <strain evidence="6">110903Hualien_Pintung</strain>
    </source>
</reference>
<evidence type="ECO:0000259" key="5">
    <source>
        <dbReference type="PROSITE" id="PS50865"/>
    </source>
</evidence>
<evidence type="ECO:0000256" key="3">
    <source>
        <dbReference type="ARBA" id="ARBA00022833"/>
    </source>
</evidence>
<dbReference type="OrthoDB" id="432970at2759"/>
<proteinExistence type="predicted"/>
<keyword evidence="1" id="KW-0479">Metal-binding</keyword>
<accession>A0A8H6SVR0</accession>
<dbReference type="Pfam" id="PF01753">
    <property type="entry name" value="zf-MYND"/>
    <property type="match status" value="1"/>
</dbReference>
<dbReference type="GO" id="GO:0008270">
    <property type="term" value="F:zinc ion binding"/>
    <property type="evidence" value="ECO:0007669"/>
    <property type="project" value="UniProtKB-KW"/>
</dbReference>
<evidence type="ECO:0000256" key="4">
    <source>
        <dbReference type="PROSITE-ProRule" id="PRU00134"/>
    </source>
</evidence>
<dbReference type="PROSITE" id="PS50865">
    <property type="entry name" value="ZF_MYND_2"/>
    <property type="match status" value="1"/>
</dbReference>
<sequence length="206" mass="22822">MSVAPANPVCAACGKDGALRCSGCRITHYCGVDCQGKAWKSHKAKCAATPKWYDDDKYRICQDGVKHEGRLELITWDTPERGLGWGGARKEDAEALRKEFKTVFGGDEEKFYWCWPQAFRWTCCGTDAGMNDSCNHHGSGSKPCTCDFCRMAKSLPDSVYMREEPARHGLKLRRGPDRRSYYYPMIGHGAIASTASRASGLPPGVI</sequence>
<comment type="caution">
    <text evidence="6">The sequence shown here is derived from an EMBL/GenBank/DDBJ whole genome shotgun (WGS) entry which is preliminary data.</text>
</comment>
<organism evidence="6 7">
    <name type="scientific">Mycena chlorophos</name>
    <name type="common">Agaric fungus</name>
    <name type="synonym">Agaricus chlorophos</name>
    <dbReference type="NCBI Taxonomy" id="658473"/>
    <lineage>
        <taxon>Eukaryota</taxon>
        <taxon>Fungi</taxon>
        <taxon>Dikarya</taxon>
        <taxon>Basidiomycota</taxon>
        <taxon>Agaricomycotina</taxon>
        <taxon>Agaricomycetes</taxon>
        <taxon>Agaricomycetidae</taxon>
        <taxon>Agaricales</taxon>
        <taxon>Marasmiineae</taxon>
        <taxon>Mycenaceae</taxon>
        <taxon>Mycena</taxon>
    </lineage>
</organism>
<evidence type="ECO:0000256" key="1">
    <source>
        <dbReference type="ARBA" id="ARBA00022723"/>
    </source>
</evidence>